<dbReference type="Proteomes" id="UP000011864">
    <property type="component" value="Chromosome"/>
</dbReference>
<dbReference type="KEGG" id="gps:C427_4621"/>
<proteinExistence type="predicted"/>
<keyword evidence="2" id="KW-1185">Reference proteome</keyword>
<accession>K6Z0K2</accession>
<dbReference type="AlphaFoldDB" id="K6Z0K2"/>
<dbReference type="STRING" id="1129794.C427_4621"/>
<dbReference type="Gene3D" id="3.30.70.270">
    <property type="match status" value="1"/>
</dbReference>
<name>K6Z0K2_9ALTE</name>
<reference evidence="1 2" key="1">
    <citation type="journal article" date="2013" name="Genome Announc.">
        <title>Complete Genome Sequence of Glaciecola psychrophila Strain 170T.</title>
        <authorList>
            <person name="Yin J."/>
            <person name="Chen J."/>
            <person name="Liu G."/>
            <person name="Yu Y."/>
            <person name="Song L."/>
            <person name="Wang X."/>
            <person name="Qu X."/>
        </authorList>
    </citation>
    <scope>NUCLEOTIDE SEQUENCE [LARGE SCALE GENOMIC DNA]</scope>
    <source>
        <strain evidence="1 2">170</strain>
    </source>
</reference>
<dbReference type="HOGENOM" id="CLU_2772192_0_0_6"/>
<organism evidence="1 2">
    <name type="scientific">Paraglaciecola psychrophila 170</name>
    <dbReference type="NCBI Taxonomy" id="1129794"/>
    <lineage>
        <taxon>Bacteria</taxon>
        <taxon>Pseudomonadati</taxon>
        <taxon>Pseudomonadota</taxon>
        <taxon>Gammaproteobacteria</taxon>
        <taxon>Alteromonadales</taxon>
        <taxon>Alteromonadaceae</taxon>
        <taxon>Paraglaciecola</taxon>
    </lineage>
</organism>
<dbReference type="RefSeq" id="WP_007639793.1">
    <property type="nucleotide sequence ID" value="NC_020514.1"/>
</dbReference>
<evidence type="ECO:0000313" key="2">
    <source>
        <dbReference type="Proteomes" id="UP000011864"/>
    </source>
</evidence>
<sequence length="69" mass="7798">MSLVTANKEKDKRADELIFIKKHQEQLEKIAHYDTLTNLPNRSLFADGLHHVMLQCSLAGASLIIMTCC</sequence>
<dbReference type="InterPro" id="IPR043128">
    <property type="entry name" value="Rev_trsase/Diguanyl_cyclase"/>
</dbReference>
<dbReference type="eggNOG" id="COG3706">
    <property type="taxonomic scope" value="Bacteria"/>
</dbReference>
<dbReference type="EMBL" id="CP003837">
    <property type="protein sequence ID" value="AGH46720.1"/>
    <property type="molecule type" value="Genomic_DNA"/>
</dbReference>
<dbReference type="PATRIC" id="fig|1129794.4.peg.4601"/>
<protein>
    <submittedName>
        <fullName evidence="1">Signal transduction protein</fullName>
    </submittedName>
</protein>
<gene>
    <name evidence="1" type="ORF">C427_4621</name>
</gene>
<evidence type="ECO:0000313" key="1">
    <source>
        <dbReference type="EMBL" id="AGH46720.1"/>
    </source>
</evidence>